<keyword evidence="3" id="KW-0804">Transcription</keyword>
<dbReference type="InterPro" id="IPR050675">
    <property type="entry name" value="OAF3"/>
</dbReference>
<feature type="compositionally biased region" description="Polar residues" evidence="5">
    <location>
        <begin position="636"/>
        <end position="651"/>
    </location>
</feature>
<comment type="caution">
    <text evidence="6">The sequence shown here is derived from an EMBL/GenBank/DDBJ whole genome shotgun (WGS) entry which is preliminary data.</text>
</comment>
<dbReference type="PANTHER" id="PTHR31069">
    <property type="entry name" value="OLEATE-ACTIVATED TRANSCRIPTION FACTOR 1-RELATED"/>
    <property type="match status" value="1"/>
</dbReference>
<keyword evidence="7" id="KW-1185">Reference proteome</keyword>
<proteinExistence type="predicted"/>
<evidence type="ECO:0000313" key="6">
    <source>
        <dbReference type="EMBL" id="KAL1848489.1"/>
    </source>
</evidence>
<dbReference type="PANTHER" id="PTHR31069:SF25">
    <property type="entry name" value="TRANSCRIPTION FACTOR, PUTATIVE (EUROFUNG)-RELATED"/>
    <property type="match status" value="1"/>
</dbReference>
<reference evidence="6 7" key="1">
    <citation type="journal article" date="2024" name="IMA Fungus">
        <title>IMA Genome - F19 : A genome assembly and annotation guide to empower mycologists, including annotated draft genome sequences of Ceratocystis pirilliformis, Diaporthe australafricana, Fusarium ophioides, Paecilomyces lecythidis, and Sporothrix stenoceras.</title>
        <authorList>
            <person name="Aylward J."/>
            <person name="Wilson A.M."/>
            <person name="Visagie C.M."/>
            <person name="Spraker J."/>
            <person name="Barnes I."/>
            <person name="Buitendag C."/>
            <person name="Ceriani C."/>
            <person name="Del Mar Angel L."/>
            <person name="du Plessis D."/>
            <person name="Fuchs T."/>
            <person name="Gasser K."/>
            <person name="Kramer D."/>
            <person name="Li W."/>
            <person name="Munsamy K."/>
            <person name="Piso A."/>
            <person name="Price J.L."/>
            <person name="Sonnekus B."/>
            <person name="Thomas C."/>
            <person name="van der Nest A."/>
            <person name="van Dijk A."/>
            <person name="van Heerden A."/>
            <person name="van Vuuren N."/>
            <person name="Yilmaz N."/>
            <person name="Duong T.A."/>
            <person name="van der Merwe N.A."/>
            <person name="Wingfield M.J."/>
            <person name="Wingfield B.D."/>
        </authorList>
    </citation>
    <scope>NUCLEOTIDE SEQUENCE [LARGE SCALE GENOMIC DNA]</scope>
    <source>
        <strain evidence="6 7">CMW 18300</strain>
    </source>
</reference>
<evidence type="ECO:0000256" key="4">
    <source>
        <dbReference type="ARBA" id="ARBA00023242"/>
    </source>
</evidence>
<evidence type="ECO:0000256" key="2">
    <source>
        <dbReference type="ARBA" id="ARBA00023125"/>
    </source>
</evidence>
<gene>
    <name evidence="6" type="ORF">Daus18300_013590</name>
</gene>
<dbReference type="Proteomes" id="UP001583177">
    <property type="component" value="Unassembled WGS sequence"/>
</dbReference>
<keyword evidence="1" id="KW-0805">Transcription regulation</keyword>
<protein>
    <recommendedName>
        <fullName evidence="8">Arginine metabolism regulation protein II</fullName>
    </recommendedName>
</protein>
<feature type="region of interest" description="Disordered" evidence="5">
    <location>
        <begin position="632"/>
        <end position="651"/>
    </location>
</feature>
<sequence>MSLGLVASLETNSVDGCLAELDRTKDRQVTVGPFGVLDLGQTEQGIVAPQAVELAQQTEPGLVSDDTFPEPDTTSPLSLDTLLGLDNTLQWGDLFDVNPAYLFAADPDRLSFGIQDLPDSTWNWPDPHQASMQMGDVEQRIQPSGSSHSDMTGPTPIVPLIQSPVVSENDGVAPETAQFLLRHFRANLSSITRTLPTGLKSPWEILNLAFAVQTFADLNFFESKSLSHAAKANYYSVLSCAAYHVTATPTARSGSSPPQMGNLAAITLIKAKHHMQMSLRTEVQGKSKAKYKDQLMAILMLTNHSIITGKEKDARCYLLDAERLLRLRGLAKRHISRRVRLLHHVYTWMRIIGESTYVIHDYDKHGSNMERPALHTHIDLLNSGGMQQLQDPQNGRLDDFLRLQPHASDSDLEIEEPKESETGRRDIHLEDSRESLDTLYPQIYGIPETWLSLVSQVTRLANLLDVVKSIPTSSRFDLSNSLQKRAKLLEDMICSFASRPTLCAGWQSSDEETQRQAAHTNGPNPHMLRALNAALEIFFYRRIRDLHPRILQGYVSDVIDSLKSFEIALESHNLEGPCPVWPLFIAGCEAIRPKDREFFTELTQRGVEQFGISSFKTAGDIMSRVWKRRESPLDESGSSNTPRSGTLPRSSTKLRSASLQWTWVDALREDKTTLFLC</sequence>
<evidence type="ECO:0000256" key="5">
    <source>
        <dbReference type="SAM" id="MobiDB-lite"/>
    </source>
</evidence>
<accession>A0ABR3VYD7</accession>
<dbReference type="Pfam" id="PF11951">
    <property type="entry name" value="Fungal_trans_2"/>
    <property type="match status" value="1"/>
</dbReference>
<keyword evidence="4" id="KW-0539">Nucleus</keyword>
<evidence type="ECO:0000256" key="3">
    <source>
        <dbReference type="ARBA" id="ARBA00023163"/>
    </source>
</evidence>
<dbReference type="InterPro" id="IPR021858">
    <property type="entry name" value="Fun_TF"/>
</dbReference>
<name>A0ABR3VYD7_9PEZI</name>
<organism evidence="6 7">
    <name type="scientific">Diaporthe australafricana</name>
    <dbReference type="NCBI Taxonomy" id="127596"/>
    <lineage>
        <taxon>Eukaryota</taxon>
        <taxon>Fungi</taxon>
        <taxon>Dikarya</taxon>
        <taxon>Ascomycota</taxon>
        <taxon>Pezizomycotina</taxon>
        <taxon>Sordariomycetes</taxon>
        <taxon>Sordariomycetidae</taxon>
        <taxon>Diaporthales</taxon>
        <taxon>Diaporthaceae</taxon>
        <taxon>Diaporthe</taxon>
    </lineage>
</organism>
<keyword evidence="2" id="KW-0238">DNA-binding</keyword>
<dbReference type="EMBL" id="JAWRVE010000218">
    <property type="protein sequence ID" value="KAL1848489.1"/>
    <property type="molecule type" value="Genomic_DNA"/>
</dbReference>
<evidence type="ECO:0000313" key="7">
    <source>
        <dbReference type="Proteomes" id="UP001583177"/>
    </source>
</evidence>
<evidence type="ECO:0008006" key="8">
    <source>
        <dbReference type="Google" id="ProtNLM"/>
    </source>
</evidence>
<evidence type="ECO:0000256" key="1">
    <source>
        <dbReference type="ARBA" id="ARBA00023015"/>
    </source>
</evidence>